<gene>
    <name evidence="1" type="ORF">COS09_00345</name>
</gene>
<proteinExistence type="predicted"/>
<comment type="caution">
    <text evidence="1">The sequence shown here is derived from an EMBL/GenBank/DDBJ whole genome shotgun (WGS) entry which is preliminary data.</text>
</comment>
<name>A0A2M7EC14_9BACT</name>
<dbReference type="EMBL" id="PETJ01000009">
    <property type="protein sequence ID" value="PIV65290.1"/>
    <property type="molecule type" value="Genomic_DNA"/>
</dbReference>
<sequence length="83" mass="9577">MRVRGKSGIVATKQSERRKMKINDLPRGKYTAVLDLRKNGALRLKGEIVEDEDGNKHLITHESPKRSYAPNTVVLWHRKEVKK</sequence>
<evidence type="ECO:0000313" key="2">
    <source>
        <dbReference type="Proteomes" id="UP000230766"/>
    </source>
</evidence>
<dbReference type="AlphaFoldDB" id="A0A2M7EC14"/>
<organism evidence="1 2">
    <name type="scientific">Candidatus Nealsonbacteria bacterium CG01_land_8_20_14_3_00_12</name>
    <dbReference type="NCBI Taxonomy" id="1974697"/>
    <lineage>
        <taxon>Bacteria</taxon>
        <taxon>Candidatus Nealsoniibacteriota</taxon>
    </lineage>
</organism>
<reference evidence="2" key="1">
    <citation type="submission" date="2017-09" db="EMBL/GenBank/DDBJ databases">
        <title>Depth-based differentiation of microbial function through sediment-hosted aquifers and enrichment of novel symbionts in the deep terrestrial subsurface.</title>
        <authorList>
            <person name="Probst A.J."/>
            <person name="Ladd B."/>
            <person name="Jarett J.K."/>
            <person name="Geller-Mcgrath D.E."/>
            <person name="Sieber C.M.K."/>
            <person name="Emerson J.B."/>
            <person name="Anantharaman K."/>
            <person name="Thomas B.C."/>
            <person name="Malmstrom R."/>
            <person name="Stieglmeier M."/>
            <person name="Klingl A."/>
            <person name="Woyke T."/>
            <person name="Ryan C.M."/>
            <person name="Banfield J.F."/>
        </authorList>
    </citation>
    <scope>NUCLEOTIDE SEQUENCE [LARGE SCALE GENOMIC DNA]</scope>
</reference>
<protein>
    <submittedName>
        <fullName evidence="1">Uncharacterized protein</fullName>
    </submittedName>
</protein>
<evidence type="ECO:0000313" key="1">
    <source>
        <dbReference type="EMBL" id="PIV65290.1"/>
    </source>
</evidence>
<accession>A0A2M7EC14</accession>
<dbReference type="Proteomes" id="UP000230766">
    <property type="component" value="Unassembled WGS sequence"/>
</dbReference>